<dbReference type="AlphaFoldDB" id="A0A179V6E0"/>
<comment type="subcellular location">
    <subcellularLocation>
        <location evidence="1">Membrane</location>
    </subcellularLocation>
</comment>
<reference evidence="4 5" key="1">
    <citation type="submission" date="2016-01" db="EMBL/GenBank/DDBJ databases">
        <title>Mycobacterium immunogenum strain CD11_6 genome sequencing and assembly.</title>
        <authorList>
            <person name="Kaur G."/>
            <person name="Nair G.R."/>
            <person name="Mayilraj S."/>
        </authorList>
    </citation>
    <scope>NUCLEOTIDE SEQUENCE [LARGE SCALE GENOMIC DNA]</scope>
    <source>
        <strain evidence="4 5">CD11-6</strain>
    </source>
</reference>
<keyword evidence="3" id="KW-1133">Transmembrane helix</keyword>
<evidence type="ECO:0000313" key="5">
    <source>
        <dbReference type="Proteomes" id="UP000186919"/>
    </source>
</evidence>
<dbReference type="RefSeq" id="WP_064632535.1">
    <property type="nucleotide sequence ID" value="NZ_LQYE01000030.1"/>
</dbReference>
<feature type="transmembrane region" description="Helical" evidence="3">
    <location>
        <begin position="12"/>
        <end position="36"/>
    </location>
</feature>
<evidence type="ECO:0000256" key="2">
    <source>
        <dbReference type="ARBA" id="ARBA00023136"/>
    </source>
</evidence>
<dbReference type="PANTHER" id="PTHR37042:SF4">
    <property type="entry name" value="OUTER MEMBRANE PROTEIN RV1973"/>
    <property type="match status" value="1"/>
</dbReference>
<organism evidence="4 5">
    <name type="scientific">Mycobacteroides immunogenum</name>
    <dbReference type="NCBI Taxonomy" id="83262"/>
    <lineage>
        <taxon>Bacteria</taxon>
        <taxon>Bacillati</taxon>
        <taxon>Actinomycetota</taxon>
        <taxon>Actinomycetes</taxon>
        <taxon>Mycobacteriales</taxon>
        <taxon>Mycobacteriaceae</taxon>
        <taxon>Mycobacteroides</taxon>
    </lineage>
</organism>
<protein>
    <recommendedName>
        <fullName evidence="6">Mammalian cell entry protein</fullName>
    </recommendedName>
</protein>
<dbReference type="PANTHER" id="PTHR37042">
    <property type="entry name" value="OUTER MEMBRANE PROTEIN RV1973"/>
    <property type="match status" value="1"/>
</dbReference>
<evidence type="ECO:0000256" key="1">
    <source>
        <dbReference type="ARBA" id="ARBA00004370"/>
    </source>
</evidence>
<accession>A0A179V6E0</accession>
<keyword evidence="2 3" id="KW-0472">Membrane</keyword>
<evidence type="ECO:0008006" key="6">
    <source>
        <dbReference type="Google" id="ProtNLM"/>
    </source>
</evidence>
<proteinExistence type="predicted"/>
<comment type="caution">
    <text evidence="4">The sequence shown here is derived from an EMBL/GenBank/DDBJ whole genome shotgun (WGS) entry which is preliminary data.</text>
</comment>
<evidence type="ECO:0000256" key="3">
    <source>
        <dbReference type="SAM" id="Phobius"/>
    </source>
</evidence>
<evidence type="ECO:0000313" key="4">
    <source>
        <dbReference type="EMBL" id="OAT67284.1"/>
    </source>
</evidence>
<keyword evidence="3" id="KW-0812">Transmembrane</keyword>
<dbReference type="Proteomes" id="UP000186919">
    <property type="component" value="Unassembled WGS sequence"/>
</dbReference>
<name>A0A179V6E0_9MYCO</name>
<gene>
    <name evidence="4" type="ORF">AWB85_14160</name>
</gene>
<sequence>MTGYSVPGGTQLRVVFASLMTGAAVVALCACGFLGWKLVHDGPILAAQRDTVGRERAEFDRDRRVGEYRDRAREAAEATAVTMTSIDSGNIDESFAKILASSTGEFKDEFGKSSVQLRQLLIDNQATAVGKVVASAVQSDTIGESEQQVVVLLMVDQSISNKARPDPRIDKSRMKMTMQLVDGHWLAGKLEYL</sequence>
<dbReference type="EMBL" id="LQYE01000030">
    <property type="protein sequence ID" value="OAT67284.1"/>
    <property type="molecule type" value="Genomic_DNA"/>
</dbReference>
<dbReference type="GO" id="GO:0016020">
    <property type="term" value="C:membrane"/>
    <property type="evidence" value="ECO:0007669"/>
    <property type="project" value="UniProtKB-SubCell"/>
</dbReference>